<sequence>KVEIKPQPIAIPKPEYPSLARQAGIEGQTVVKALVETDGSIREVQILKSSGNQMLDEAALAAARKAKFTPAKQRDTFVRVWVSIPMRFKLIGG</sequence>
<dbReference type="GO" id="GO:0098797">
    <property type="term" value="C:plasma membrane protein complex"/>
    <property type="evidence" value="ECO:0007669"/>
    <property type="project" value="TreeGrafter"/>
</dbReference>
<evidence type="ECO:0000256" key="5">
    <source>
        <dbReference type="ARBA" id="ARBA00022519"/>
    </source>
</evidence>
<comment type="subcellular location">
    <subcellularLocation>
        <location evidence="1">Cell inner membrane</location>
        <topology evidence="1">Single-pass membrane protein</topology>
        <orientation evidence="1">Periplasmic side</orientation>
    </subcellularLocation>
</comment>
<dbReference type="AlphaFoldDB" id="X1B754"/>
<keyword evidence="4" id="KW-1003">Cell membrane</keyword>
<evidence type="ECO:0000256" key="8">
    <source>
        <dbReference type="ARBA" id="ARBA00022989"/>
    </source>
</evidence>
<comment type="caution">
    <text evidence="11">The sequence shown here is derived from an EMBL/GenBank/DDBJ whole genome shotgun (WGS) entry which is preliminary data.</text>
</comment>
<keyword evidence="5" id="KW-0997">Cell inner membrane</keyword>
<dbReference type="SUPFAM" id="SSF74653">
    <property type="entry name" value="TolA/TonB C-terminal domain"/>
    <property type="match status" value="1"/>
</dbReference>
<keyword evidence="3" id="KW-0813">Transport</keyword>
<feature type="domain" description="TonB C-terminal" evidence="10">
    <location>
        <begin position="1"/>
        <end position="93"/>
    </location>
</feature>
<evidence type="ECO:0000256" key="1">
    <source>
        <dbReference type="ARBA" id="ARBA00004383"/>
    </source>
</evidence>
<keyword evidence="7" id="KW-0653">Protein transport</keyword>
<protein>
    <recommendedName>
        <fullName evidence="10">TonB C-terminal domain-containing protein</fullName>
    </recommendedName>
</protein>
<dbReference type="InterPro" id="IPR037682">
    <property type="entry name" value="TonB_C"/>
</dbReference>
<dbReference type="NCBIfam" id="TIGR01352">
    <property type="entry name" value="tonB_Cterm"/>
    <property type="match status" value="1"/>
</dbReference>
<dbReference type="GO" id="GO:0055085">
    <property type="term" value="P:transmembrane transport"/>
    <property type="evidence" value="ECO:0007669"/>
    <property type="project" value="InterPro"/>
</dbReference>
<feature type="non-terminal residue" evidence="11">
    <location>
        <position position="1"/>
    </location>
</feature>
<keyword evidence="6" id="KW-0812">Transmembrane</keyword>
<dbReference type="InterPro" id="IPR006260">
    <property type="entry name" value="TonB/TolA_C"/>
</dbReference>
<comment type="similarity">
    <text evidence="2">Belongs to the TonB family.</text>
</comment>
<dbReference type="GO" id="GO:0031992">
    <property type="term" value="F:energy transducer activity"/>
    <property type="evidence" value="ECO:0007669"/>
    <property type="project" value="TreeGrafter"/>
</dbReference>
<keyword evidence="8" id="KW-1133">Transmembrane helix</keyword>
<evidence type="ECO:0000256" key="6">
    <source>
        <dbReference type="ARBA" id="ARBA00022692"/>
    </source>
</evidence>
<dbReference type="PANTHER" id="PTHR33446">
    <property type="entry name" value="PROTEIN TONB-RELATED"/>
    <property type="match status" value="1"/>
</dbReference>
<evidence type="ECO:0000256" key="3">
    <source>
        <dbReference type="ARBA" id="ARBA00022448"/>
    </source>
</evidence>
<dbReference type="PROSITE" id="PS52015">
    <property type="entry name" value="TONB_CTD"/>
    <property type="match status" value="1"/>
</dbReference>
<dbReference type="Pfam" id="PF03544">
    <property type="entry name" value="TonB_C"/>
    <property type="match status" value="1"/>
</dbReference>
<accession>X1B754</accession>
<reference evidence="11" key="1">
    <citation type="journal article" date="2014" name="Front. Microbiol.">
        <title>High frequency of phylogenetically diverse reductive dehalogenase-homologous genes in deep subseafloor sedimentary metagenomes.</title>
        <authorList>
            <person name="Kawai M."/>
            <person name="Futagami T."/>
            <person name="Toyoda A."/>
            <person name="Takaki Y."/>
            <person name="Nishi S."/>
            <person name="Hori S."/>
            <person name="Arai W."/>
            <person name="Tsubouchi T."/>
            <person name="Morono Y."/>
            <person name="Uchiyama I."/>
            <person name="Ito T."/>
            <person name="Fujiyama A."/>
            <person name="Inagaki F."/>
            <person name="Takami H."/>
        </authorList>
    </citation>
    <scope>NUCLEOTIDE SEQUENCE</scope>
    <source>
        <strain evidence="11">Expedition CK06-06</strain>
    </source>
</reference>
<evidence type="ECO:0000256" key="4">
    <source>
        <dbReference type="ARBA" id="ARBA00022475"/>
    </source>
</evidence>
<name>X1B754_9ZZZZ</name>
<gene>
    <name evidence="11" type="ORF">S01H4_50416</name>
</gene>
<dbReference type="Gene3D" id="3.30.1150.10">
    <property type="match status" value="1"/>
</dbReference>
<evidence type="ECO:0000259" key="10">
    <source>
        <dbReference type="PROSITE" id="PS52015"/>
    </source>
</evidence>
<proteinExistence type="inferred from homology"/>
<evidence type="ECO:0000256" key="2">
    <source>
        <dbReference type="ARBA" id="ARBA00006555"/>
    </source>
</evidence>
<dbReference type="EMBL" id="BART01028625">
    <property type="protein sequence ID" value="GAG91589.1"/>
    <property type="molecule type" value="Genomic_DNA"/>
</dbReference>
<dbReference type="InterPro" id="IPR051045">
    <property type="entry name" value="TonB-dependent_transducer"/>
</dbReference>
<evidence type="ECO:0000256" key="7">
    <source>
        <dbReference type="ARBA" id="ARBA00022927"/>
    </source>
</evidence>
<evidence type="ECO:0000256" key="9">
    <source>
        <dbReference type="ARBA" id="ARBA00023136"/>
    </source>
</evidence>
<evidence type="ECO:0000313" key="11">
    <source>
        <dbReference type="EMBL" id="GAG91589.1"/>
    </source>
</evidence>
<dbReference type="GO" id="GO:0015031">
    <property type="term" value="P:protein transport"/>
    <property type="evidence" value="ECO:0007669"/>
    <property type="project" value="UniProtKB-KW"/>
</dbReference>
<keyword evidence="9" id="KW-0472">Membrane</keyword>
<organism evidence="11">
    <name type="scientific">marine sediment metagenome</name>
    <dbReference type="NCBI Taxonomy" id="412755"/>
    <lineage>
        <taxon>unclassified sequences</taxon>
        <taxon>metagenomes</taxon>
        <taxon>ecological metagenomes</taxon>
    </lineage>
</organism>
<dbReference type="PANTHER" id="PTHR33446:SF2">
    <property type="entry name" value="PROTEIN TONB"/>
    <property type="match status" value="1"/>
</dbReference>